<dbReference type="SUPFAM" id="SSF49265">
    <property type="entry name" value="Fibronectin type III"/>
    <property type="match status" value="3"/>
</dbReference>
<feature type="compositionally biased region" description="Polar residues" evidence="2">
    <location>
        <begin position="768"/>
        <end position="785"/>
    </location>
</feature>
<name>A0A6J8B8T2_MYTCO</name>
<dbReference type="PROSITE" id="PS50853">
    <property type="entry name" value="FN3"/>
    <property type="match status" value="4"/>
</dbReference>
<organism evidence="5 6">
    <name type="scientific">Mytilus coruscus</name>
    <name type="common">Sea mussel</name>
    <dbReference type="NCBI Taxonomy" id="42192"/>
    <lineage>
        <taxon>Eukaryota</taxon>
        <taxon>Metazoa</taxon>
        <taxon>Spiralia</taxon>
        <taxon>Lophotrochozoa</taxon>
        <taxon>Mollusca</taxon>
        <taxon>Bivalvia</taxon>
        <taxon>Autobranchia</taxon>
        <taxon>Pteriomorphia</taxon>
        <taxon>Mytilida</taxon>
        <taxon>Mytiloidea</taxon>
        <taxon>Mytilidae</taxon>
        <taxon>Mytilinae</taxon>
        <taxon>Mytilus</taxon>
    </lineage>
</organism>
<feature type="domain" description="Fibronectin type-III" evidence="4">
    <location>
        <begin position="975"/>
        <end position="1097"/>
    </location>
</feature>
<dbReference type="EMBL" id="CACVKT020002875">
    <property type="protein sequence ID" value="CAC5380285.1"/>
    <property type="molecule type" value="Genomic_DNA"/>
</dbReference>
<feature type="transmembrane region" description="Helical" evidence="3">
    <location>
        <begin position="1312"/>
        <end position="1334"/>
    </location>
</feature>
<dbReference type="SMART" id="SM00060">
    <property type="entry name" value="FN3"/>
    <property type="match status" value="6"/>
</dbReference>
<dbReference type="Pfam" id="PF00041">
    <property type="entry name" value="fn3"/>
    <property type="match status" value="3"/>
</dbReference>
<dbReference type="InterPro" id="IPR050991">
    <property type="entry name" value="ECM_Regulatory_Proteins"/>
</dbReference>
<dbReference type="InterPro" id="IPR006150">
    <property type="entry name" value="Cys_repeat_1"/>
</dbReference>
<keyword evidence="3" id="KW-1133">Transmembrane helix</keyword>
<evidence type="ECO:0000256" key="2">
    <source>
        <dbReference type="SAM" id="MobiDB-lite"/>
    </source>
</evidence>
<protein>
    <recommendedName>
        <fullName evidence="4">Fibronectin type-III domain-containing protein</fullName>
    </recommendedName>
</protein>
<keyword evidence="1" id="KW-0677">Repeat</keyword>
<gene>
    <name evidence="5" type="ORF">MCOR_16257</name>
</gene>
<dbReference type="PANTHER" id="PTHR46708">
    <property type="entry name" value="TENASCIN"/>
    <property type="match status" value="1"/>
</dbReference>
<dbReference type="SMART" id="SM00289">
    <property type="entry name" value="WR1"/>
    <property type="match status" value="11"/>
</dbReference>
<evidence type="ECO:0000313" key="5">
    <source>
        <dbReference type="EMBL" id="CAC5380285.1"/>
    </source>
</evidence>
<sequence>MSICKLTITLNLATVNANELLKNSCQILLASLLCIIPCDAAVGSIACTSSDSVNCTKYGNSKCVSDTCLCKDDYYDNESTCQQKGTHGEACSSTVGDSSCLHSLKCTSDVCSCTTPSIQYFDPADNTCKSKGTHGEACSSTVGDSSCLHFLKCTSDVCSCTTPSTQYFDPADNTCKSKGTHGEACSSTVGDSSCLHSLKCTSDICSCTIPSIQYLDPADNTCKSKGTHGEACSSTVGDSSCLHFLKCTSDVCSCTTPSTQYFDPADNTCKSKGTHGEACSSTVGDSSCLHSLKCTSDVCSCTTPSTQYFDPADNTCKSKGTHGEACSSTVGDSSCLHSLKCTSDVCSCTTPSTQYFELADNTCKSKGTHGEACSSTVGDSSCLHSLKCTSDVCSCTTPSTQYFDPADNTCKSKGTHGESCSSTVGDSSCLHSLKCTSDVCCCTTPSKQYFDLADNTCKSKGTHGEACSSTVGDSSCLHSLKCTSDVCSCTTPSTQYFELADNTCKSKGTHGEACSSTVGDSSCLHSLKCTSDVCSCTTPSIQYFDPADNTCKSKGTHGESCSSTVGDSSCLHSLKCTSDVCCCTTPSKQYFDLADNTCKSKGTHGEACPSTVGDFSCLHSLKCTSDVCSCTTPSTQYFDPADNTCKSKKPLGDNCSADFECLVANAECTTKCQCKINYYDTNNAASEGACEPLVNLRVSNIQLQTRSENYLVIKWTAPPAAAAVEEYKFVVGGTSSEVSVGKQLEANITGLIPGVMYTITVISVDSDSRPAQQKTSPGPVNQATKPATPGPIKDDSDLTASDGQIIVKWGFTGTVALYTVTISDLITMPVNTSNTFFGINSAKNGHRYTLKLTAHSNGLISDEYSEVFRTVITQPNPPTSLSCAEIVSTSIDLEWQPSALPNGDIQYYLIDTSGPFPPSQINTSTSVVTYKVEPLLAANRYCFFVKTVNDGPDSIKTSGNSNQLCCTTKAASSSEPTSVTINVLSSRHISVSWNYPDNPQGDIFGYRLRLRVNAVCQVEIIFFCTDCPNTHTITYKDCGDDKQRQTVNLIKNQINTTISYVVGHLIPYTNYDVWIAAHSTVNDGLRHESKVQTISEVPQTPLSLTASVVSSSQITVTWNQPAPRPGVTTYHVKAYEVVNDVNEFVKMSNVSGFSIQTTTFSGLEAYWNYTFSVVAATDKGNSEQSEMSGTVTTHQDAPGKVTNFEIKRPANIFTTMEVTWTMPSLRDRNGIIKEYKISHNISGTFTIEVVTAEVESFQKLYYITPDRYYMIELYAVNNLNQDGEKNRKIYYASSRIESQPPVSHEGYSIETVIGAVIGCVSFSVVIMVIVVCFISKRKKNKKSKQSKLRHTQDVSQIGDQYEELGMNNISHYQELGSKENQTVYDQIDRMQTLDKQYENLMLKMK</sequence>
<reference evidence="5 6" key="1">
    <citation type="submission" date="2020-06" db="EMBL/GenBank/DDBJ databases">
        <authorList>
            <person name="Li R."/>
            <person name="Bekaert M."/>
        </authorList>
    </citation>
    <scope>NUCLEOTIDE SEQUENCE [LARGE SCALE GENOMIC DNA]</scope>
    <source>
        <strain evidence="6">wild</strain>
    </source>
</reference>
<keyword evidence="6" id="KW-1185">Reference proteome</keyword>
<keyword evidence="3" id="KW-0812">Transmembrane</keyword>
<evidence type="ECO:0000259" key="4">
    <source>
        <dbReference type="PROSITE" id="PS50853"/>
    </source>
</evidence>
<feature type="region of interest" description="Disordered" evidence="2">
    <location>
        <begin position="768"/>
        <end position="797"/>
    </location>
</feature>
<keyword evidence="3" id="KW-0472">Membrane</keyword>
<evidence type="ECO:0000313" key="6">
    <source>
        <dbReference type="Proteomes" id="UP000507470"/>
    </source>
</evidence>
<dbReference type="InterPro" id="IPR013783">
    <property type="entry name" value="Ig-like_fold"/>
</dbReference>
<evidence type="ECO:0000256" key="1">
    <source>
        <dbReference type="ARBA" id="ARBA00022737"/>
    </source>
</evidence>
<feature type="domain" description="Fibronectin type-III" evidence="4">
    <location>
        <begin position="697"/>
        <end position="787"/>
    </location>
</feature>
<accession>A0A6J8B8T2</accession>
<evidence type="ECO:0000256" key="3">
    <source>
        <dbReference type="SAM" id="Phobius"/>
    </source>
</evidence>
<dbReference type="InterPro" id="IPR003961">
    <property type="entry name" value="FN3_dom"/>
</dbReference>
<proteinExistence type="predicted"/>
<feature type="domain" description="Fibronectin type-III" evidence="4">
    <location>
        <begin position="877"/>
        <end position="971"/>
    </location>
</feature>
<dbReference type="CDD" id="cd00063">
    <property type="entry name" value="FN3"/>
    <property type="match status" value="4"/>
</dbReference>
<dbReference type="Gene3D" id="2.60.40.10">
    <property type="entry name" value="Immunoglobulins"/>
    <property type="match status" value="5"/>
</dbReference>
<feature type="domain" description="Fibronectin type-III" evidence="4">
    <location>
        <begin position="1100"/>
        <end position="1196"/>
    </location>
</feature>
<dbReference type="OrthoDB" id="6129861at2759"/>
<dbReference type="InterPro" id="IPR036116">
    <property type="entry name" value="FN3_sf"/>
</dbReference>
<dbReference type="Proteomes" id="UP000507470">
    <property type="component" value="Unassembled WGS sequence"/>
</dbReference>
<dbReference type="PANTHER" id="PTHR46708:SF2">
    <property type="entry name" value="FIBRONECTIN TYPE-III DOMAIN-CONTAINING PROTEIN"/>
    <property type="match status" value="1"/>
</dbReference>